<feature type="compositionally biased region" description="Basic and acidic residues" evidence="1">
    <location>
        <begin position="80"/>
        <end position="89"/>
    </location>
</feature>
<keyword evidence="3" id="KW-1185">Reference proteome</keyword>
<accession>A0AAW2F6X0</accession>
<gene>
    <name evidence="2" type="ORF">PUN28_014048</name>
</gene>
<dbReference type="AlphaFoldDB" id="A0AAW2F6X0"/>
<reference evidence="2 3" key="1">
    <citation type="submission" date="2023-03" db="EMBL/GenBank/DDBJ databases">
        <title>High recombination rates correlate with genetic variation in Cardiocondyla obscurior ants.</title>
        <authorList>
            <person name="Errbii M."/>
        </authorList>
    </citation>
    <scope>NUCLEOTIDE SEQUENCE [LARGE SCALE GENOMIC DNA]</scope>
    <source>
        <strain evidence="2">Alpha-2009</strain>
        <tissue evidence="2">Whole body</tissue>
    </source>
</reference>
<dbReference type="Proteomes" id="UP001430953">
    <property type="component" value="Unassembled WGS sequence"/>
</dbReference>
<organism evidence="2 3">
    <name type="scientific">Cardiocondyla obscurior</name>
    <dbReference type="NCBI Taxonomy" id="286306"/>
    <lineage>
        <taxon>Eukaryota</taxon>
        <taxon>Metazoa</taxon>
        <taxon>Ecdysozoa</taxon>
        <taxon>Arthropoda</taxon>
        <taxon>Hexapoda</taxon>
        <taxon>Insecta</taxon>
        <taxon>Pterygota</taxon>
        <taxon>Neoptera</taxon>
        <taxon>Endopterygota</taxon>
        <taxon>Hymenoptera</taxon>
        <taxon>Apocrita</taxon>
        <taxon>Aculeata</taxon>
        <taxon>Formicoidea</taxon>
        <taxon>Formicidae</taxon>
        <taxon>Myrmicinae</taxon>
        <taxon>Cardiocondyla</taxon>
    </lineage>
</organism>
<feature type="region of interest" description="Disordered" evidence="1">
    <location>
        <begin position="60"/>
        <end position="89"/>
    </location>
</feature>
<evidence type="ECO:0000313" key="2">
    <source>
        <dbReference type="EMBL" id="KAL0110830.1"/>
    </source>
</evidence>
<name>A0AAW2F6X0_9HYME</name>
<protein>
    <submittedName>
        <fullName evidence="2">Uncharacterized protein</fullName>
    </submittedName>
</protein>
<proteinExistence type="predicted"/>
<comment type="caution">
    <text evidence="2">The sequence shown here is derived from an EMBL/GenBank/DDBJ whole genome shotgun (WGS) entry which is preliminary data.</text>
</comment>
<evidence type="ECO:0000256" key="1">
    <source>
        <dbReference type="SAM" id="MobiDB-lite"/>
    </source>
</evidence>
<evidence type="ECO:0000313" key="3">
    <source>
        <dbReference type="Proteomes" id="UP001430953"/>
    </source>
</evidence>
<dbReference type="EMBL" id="JADYXP020000014">
    <property type="protein sequence ID" value="KAL0110830.1"/>
    <property type="molecule type" value="Genomic_DNA"/>
</dbReference>
<sequence>MASSKFQTYLTQYFRGEDASSMRIESAWLMKGRMHDEVTTTLGIARAVHSQDPHRFAHIADSEGEKITSGGIPASRRSKNREESLECKD</sequence>